<evidence type="ECO:0000256" key="3">
    <source>
        <dbReference type="SAM" id="MobiDB-lite"/>
    </source>
</evidence>
<evidence type="ECO:0000256" key="1">
    <source>
        <dbReference type="ARBA" id="ARBA00008668"/>
    </source>
</evidence>
<keyword evidence="4" id="KW-0732">Signal</keyword>
<evidence type="ECO:0000313" key="5">
    <source>
        <dbReference type="EMBL" id="TMW87222.1"/>
    </source>
</evidence>
<dbReference type="GO" id="GO:0016788">
    <property type="term" value="F:hydrolase activity, acting on ester bonds"/>
    <property type="evidence" value="ECO:0007669"/>
    <property type="project" value="InterPro"/>
</dbReference>
<protein>
    <submittedName>
        <fullName evidence="5">Uncharacterized protein</fullName>
    </submittedName>
</protein>
<gene>
    <name evidence="5" type="ORF">EJD97_020268</name>
</gene>
<feature type="compositionally biased region" description="Polar residues" evidence="3">
    <location>
        <begin position="129"/>
        <end position="149"/>
    </location>
</feature>
<dbReference type="InterPro" id="IPR001087">
    <property type="entry name" value="GDSL"/>
</dbReference>
<comment type="similarity">
    <text evidence="1">Belongs to the 'GDSL' lipolytic enzyme family.</text>
</comment>
<feature type="compositionally biased region" description="Low complexity" evidence="3">
    <location>
        <begin position="48"/>
        <end position="63"/>
    </location>
</feature>
<reference evidence="5" key="1">
    <citation type="submission" date="2019-05" db="EMBL/GenBank/DDBJ databases">
        <title>The de novo reference genome and transcriptome assemblies of the wild tomato species Solanum chilense.</title>
        <authorList>
            <person name="Stam R."/>
            <person name="Nosenko T."/>
            <person name="Hoerger A.C."/>
            <person name="Stephan W."/>
            <person name="Seidel M.A."/>
            <person name="Kuhn J.M.M."/>
            <person name="Haberer G."/>
            <person name="Tellier A."/>
        </authorList>
    </citation>
    <scope>NUCLEOTIDE SEQUENCE</scope>
    <source>
        <tissue evidence="5">Mature leaves</tissue>
    </source>
</reference>
<dbReference type="Gene3D" id="3.40.50.1110">
    <property type="entry name" value="SGNH hydrolase"/>
    <property type="match status" value="2"/>
</dbReference>
<dbReference type="EMBL" id="RXGB01005854">
    <property type="protein sequence ID" value="TMW87222.1"/>
    <property type="molecule type" value="Genomic_DNA"/>
</dbReference>
<feature type="compositionally biased region" description="Low complexity" evidence="3">
    <location>
        <begin position="104"/>
        <end position="117"/>
    </location>
</feature>
<feature type="signal peptide" evidence="4">
    <location>
        <begin position="1"/>
        <end position="26"/>
    </location>
</feature>
<feature type="compositionally biased region" description="Low complexity" evidence="3">
    <location>
        <begin position="71"/>
        <end position="83"/>
    </location>
</feature>
<feature type="compositionally biased region" description="Polar residues" evidence="3">
    <location>
        <begin position="165"/>
        <end position="193"/>
    </location>
</feature>
<feature type="chain" id="PRO_5026809917" evidence="4">
    <location>
        <begin position="27"/>
        <end position="448"/>
    </location>
</feature>
<feature type="compositionally biased region" description="Polar residues" evidence="3">
    <location>
        <begin position="93"/>
        <end position="103"/>
    </location>
</feature>
<proteinExistence type="inferred from homology"/>
<organism evidence="5">
    <name type="scientific">Solanum chilense</name>
    <name type="common">Tomato</name>
    <name type="synonym">Lycopersicon chilense</name>
    <dbReference type="NCBI Taxonomy" id="4083"/>
    <lineage>
        <taxon>Eukaryota</taxon>
        <taxon>Viridiplantae</taxon>
        <taxon>Streptophyta</taxon>
        <taxon>Embryophyta</taxon>
        <taxon>Tracheophyta</taxon>
        <taxon>Spermatophyta</taxon>
        <taxon>Magnoliopsida</taxon>
        <taxon>eudicotyledons</taxon>
        <taxon>Gunneridae</taxon>
        <taxon>Pentapetalae</taxon>
        <taxon>asterids</taxon>
        <taxon>lamiids</taxon>
        <taxon>Solanales</taxon>
        <taxon>Solanaceae</taxon>
        <taxon>Solanoideae</taxon>
        <taxon>Solaneae</taxon>
        <taxon>Solanum</taxon>
        <taxon>Solanum subgen. Lycopersicon</taxon>
    </lineage>
</organism>
<feature type="region of interest" description="Disordered" evidence="3">
    <location>
        <begin position="32"/>
        <end position="193"/>
    </location>
</feature>
<dbReference type="InterPro" id="IPR036514">
    <property type="entry name" value="SGNH_hydro_sf"/>
</dbReference>
<evidence type="ECO:0000256" key="4">
    <source>
        <dbReference type="SAM" id="SignalP"/>
    </source>
</evidence>
<dbReference type="PANTHER" id="PTHR22835:SF532">
    <property type="entry name" value="SERINE-RICH ADHESIN FOR PLATELETS-LIKE ISOFORM X1"/>
    <property type="match status" value="1"/>
</dbReference>
<comment type="caution">
    <text evidence="5">The sequence shown here is derived from an EMBL/GenBank/DDBJ whole genome shotgun (WGS) entry which is preliminary data.</text>
</comment>
<keyword evidence="2" id="KW-0325">Glycoprotein</keyword>
<evidence type="ECO:0000256" key="2">
    <source>
        <dbReference type="ARBA" id="ARBA00023180"/>
    </source>
</evidence>
<dbReference type="PANTHER" id="PTHR22835">
    <property type="entry name" value="ZINC FINGER FYVE DOMAIN CONTAINING PROTEIN"/>
    <property type="match status" value="1"/>
</dbReference>
<dbReference type="Pfam" id="PF00657">
    <property type="entry name" value="Lipase_GDSL"/>
    <property type="match status" value="1"/>
</dbReference>
<name>A0A6N2AXH5_SOLCI</name>
<dbReference type="AlphaFoldDB" id="A0A6N2AXH5"/>
<accession>A0A6N2AXH5</accession>
<sequence length="448" mass="48572">MSNMFFPHFPLTLFFCFCLFFSFSYAHLKSPETPHCDCSSAHDNSHENIPTKPANPTPANNNNQQEVPAKTANPTPANNNNQQEVPANPANPSPTQNNNQQEIPTKPANPTPANNNNQQEVPANPANPSPTQNNNQQEVPAKTANPSPAQNNNQQEVPGKPGNPSPAQNNNQEVPAKPGNSSPANNNNQDTSTRHNNFVGCFHKVYAFGDSYTDTGNANLLAGHTSSSSANSNNNLCDGHLMVDFLCDAFNLPHLPPFQNTSANFQAGANFAIAGSTILSQDDFSTKKLTNPFWKGLPMNFQTQIDWFSKFKQQIGCTDKNGKNCQAEMENALFWIGSVGVSDYARIQGSSLTSHWLTQQSVFQVSRLIEATVQSGPCCGAVGGPLNFNLHSPCGSPGTVKCNDPSKFISWDGIHLTEAMNRKVTDLFLNQGFCQPSFSELVKGKSGM</sequence>